<keyword evidence="3" id="KW-1185">Reference proteome</keyword>
<proteinExistence type="predicted"/>
<reference evidence="2" key="2">
    <citation type="submission" date="2015-03" db="UniProtKB">
        <authorList>
            <consortium name="EnsemblPlants"/>
        </authorList>
    </citation>
    <scope>IDENTIFICATION</scope>
</reference>
<accession>A0A0D3AYY0</accession>
<dbReference type="InterPro" id="IPR006462">
    <property type="entry name" value="MS5"/>
</dbReference>
<reference evidence="2 3" key="1">
    <citation type="journal article" date="2014" name="Genome Biol.">
        <title>Transcriptome and methylome profiling reveals relics of genome dominance in the mesopolyploid Brassica oleracea.</title>
        <authorList>
            <person name="Parkin I.A."/>
            <person name="Koh C."/>
            <person name="Tang H."/>
            <person name="Robinson S.J."/>
            <person name="Kagale S."/>
            <person name="Clarke W.E."/>
            <person name="Town C.D."/>
            <person name="Nixon J."/>
            <person name="Krishnakumar V."/>
            <person name="Bidwell S.L."/>
            <person name="Denoeud F."/>
            <person name="Belcram H."/>
            <person name="Links M.G."/>
            <person name="Just J."/>
            <person name="Clarke C."/>
            <person name="Bender T."/>
            <person name="Huebert T."/>
            <person name="Mason A.S."/>
            <person name="Pires J.C."/>
            <person name="Barker G."/>
            <person name="Moore J."/>
            <person name="Walley P.G."/>
            <person name="Manoli S."/>
            <person name="Batley J."/>
            <person name="Edwards D."/>
            <person name="Nelson M.N."/>
            <person name="Wang X."/>
            <person name="Paterson A.H."/>
            <person name="King G."/>
            <person name="Bancroft I."/>
            <person name="Chalhoub B."/>
            <person name="Sharpe A.G."/>
        </authorList>
    </citation>
    <scope>NUCLEOTIDE SEQUENCE</scope>
    <source>
        <strain evidence="2 3">cv. TO1000</strain>
    </source>
</reference>
<dbReference type="PANTHER" id="PTHR31260:SF31">
    <property type="entry name" value="(RAPE) HYPOTHETICAL PROTEIN"/>
    <property type="match status" value="1"/>
</dbReference>
<feature type="region of interest" description="Disordered" evidence="1">
    <location>
        <begin position="127"/>
        <end position="155"/>
    </location>
</feature>
<dbReference type="OMA" id="KMEHEFM"/>
<evidence type="ECO:0000313" key="3">
    <source>
        <dbReference type="Proteomes" id="UP000032141"/>
    </source>
</evidence>
<evidence type="ECO:0000313" key="2">
    <source>
        <dbReference type="EnsemblPlants" id="Bo2g168090.1"/>
    </source>
</evidence>
<dbReference type="AlphaFoldDB" id="A0A0D3AYY0"/>
<dbReference type="Gramene" id="Bo2g168090.1">
    <property type="protein sequence ID" value="Bo2g168090.1"/>
    <property type="gene ID" value="Bo2g168090"/>
</dbReference>
<dbReference type="Proteomes" id="UP000032141">
    <property type="component" value="Chromosome C2"/>
</dbReference>
<dbReference type="Pfam" id="PF04776">
    <property type="entry name" value="protein_MS5"/>
    <property type="match status" value="1"/>
</dbReference>
<name>A0A0D3AYY0_BRAOL</name>
<dbReference type="EnsemblPlants" id="Bo2g168090.1">
    <property type="protein sequence ID" value="Bo2g168090.1"/>
    <property type="gene ID" value="Bo2g168090"/>
</dbReference>
<organism evidence="2 3">
    <name type="scientific">Brassica oleracea var. oleracea</name>
    <dbReference type="NCBI Taxonomy" id="109376"/>
    <lineage>
        <taxon>Eukaryota</taxon>
        <taxon>Viridiplantae</taxon>
        <taxon>Streptophyta</taxon>
        <taxon>Embryophyta</taxon>
        <taxon>Tracheophyta</taxon>
        <taxon>Spermatophyta</taxon>
        <taxon>Magnoliopsida</taxon>
        <taxon>eudicotyledons</taxon>
        <taxon>Gunneridae</taxon>
        <taxon>Pentapetalae</taxon>
        <taxon>rosids</taxon>
        <taxon>malvids</taxon>
        <taxon>Brassicales</taxon>
        <taxon>Brassicaceae</taxon>
        <taxon>Brassiceae</taxon>
        <taxon>Brassica</taxon>
    </lineage>
</organism>
<dbReference type="NCBIfam" id="TIGR01572">
    <property type="entry name" value="A_thl_para_3677"/>
    <property type="match status" value="1"/>
</dbReference>
<evidence type="ECO:0000256" key="1">
    <source>
        <dbReference type="SAM" id="MobiDB-lite"/>
    </source>
</evidence>
<sequence>MREGYKMEHEFMMKVRQCGGFDIEHLMKTKPGCCNLWASEITKDKPAPEDIVLYARLGIHKYNMIQGTNLQLHGIEKYNVYRKVPYSIHYVTAVAKDPAAGGSLVTFQSKFYEEGFHVKRLTCSIARPKPGPHDDQAYSPLTKSEPEDKSALPEWPGDNAFDGKKHYYVVKKSELRKNDWIRLYLELAFFTANMSLPNVLDLSKLVITKVAVYSSDENMVVPNERLNARNAIFYIKYKYCPNKNKAHGFKATRDRIAIVRRNLDKFSGDITLSFEGICEWRRTFL</sequence>
<dbReference type="PANTHER" id="PTHR31260">
    <property type="entry name" value="CYSTATIN/MONELLIN SUPERFAMILY PROTEIN"/>
    <property type="match status" value="1"/>
</dbReference>
<dbReference type="HOGENOM" id="CLU_053767_0_1_1"/>
<protein>
    <submittedName>
        <fullName evidence="2">Uncharacterized protein</fullName>
    </submittedName>
</protein>